<keyword evidence="7" id="KW-1185">Reference proteome</keyword>
<dbReference type="OrthoDB" id="5471300at2"/>
<dbReference type="PANTHER" id="PTHR12714">
    <property type="entry name" value="PROTEIN-S ISOPRENYLCYSTEINE O-METHYLTRANSFERASE"/>
    <property type="match status" value="1"/>
</dbReference>
<feature type="transmembrane region" description="Helical" evidence="5">
    <location>
        <begin position="158"/>
        <end position="175"/>
    </location>
</feature>
<protein>
    <submittedName>
        <fullName evidence="6">Protein-S-isoprenylcysteine O-methyltransferase Ste14</fullName>
    </submittedName>
</protein>
<feature type="transmembrane region" description="Helical" evidence="5">
    <location>
        <begin position="195"/>
        <end position="217"/>
    </location>
</feature>
<evidence type="ECO:0000256" key="3">
    <source>
        <dbReference type="ARBA" id="ARBA00022989"/>
    </source>
</evidence>
<feature type="transmembrane region" description="Helical" evidence="5">
    <location>
        <begin position="60"/>
        <end position="83"/>
    </location>
</feature>
<comment type="subcellular location">
    <subcellularLocation>
        <location evidence="1">Endomembrane system</location>
        <topology evidence="1">Multi-pass membrane protein</topology>
    </subcellularLocation>
</comment>
<dbReference type="AlphaFoldDB" id="A0A1I6LGD1"/>
<proteinExistence type="predicted"/>
<dbReference type="Gene3D" id="1.20.120.1630">
    <property type="match status" value="1"/>
</dbReference>
<evidence type="ECO:0000313" key="7">
    <source>
        <dbReference type="Proteomes" id="UP000199024"/>
    </source>
</evidence>
<keyword evidence="6" id="KW-0808">Transferase</keyword>
<organism evidence="6 7">
    <name type="scientific">Granulicella pectinivorans</name>
    <dbReference type="NCBI Taxonomy" id="474950"/>
    <lineage>
        <taxon>Bacteria</taxon>
        <taxon>Pseudomonadati</taxon>
        <taxon>Acidobacteriota</taxon>
        <taxon>Terriglobia</taxon>
        <taxon>Terriglobales</taxon>
        <taxon>Acidobacteriaceae</taxon>
        <taxon>Granulicella</taxon>
    </lineage>
</organism>
<evidence type="ECO:0000313" key="6">
    <source>
        <dbReference type="EMBL" id="SFS02328.1"/>
    </source>
</evidence>
<evidence type="ECO:0000256" key="1">
    <source>
        <dbReference type="ARBA" id="ARBA00004127"/>
    </source>
</evidence>
<sequence length="257" mass="27838">MNYLRASALEFRLRYLTHLLIFGLGFWAPWDRLLPRGNSFVVNASAWPALASLPWRAGWFSFPVSTELVLVLGILCAALAAFLRTWGSAYLGSGVVKDGAMHAGIVADGPFRFVRNPLYLGTFLHAVALALLMPPTGAIFAVLLTALVQARLIAGEEYFLSSTIGASYTAYKAAVPRILPALTPRIPAFGERPRWGQAILGEIYMIGFALSLAVFGWRYDRILLIKCVLISLGLSLIARAAIPPAPQKQEPAANPGA</sequence>
<evidence type="ECO:0000256" key="2">
    <source>
        <dbReference type="ARBA" id="ARBA00022692"/>
    </source>
</evidence>
<dbReference type="GO" id="GO:0008168">
    <property type="term" value="F:methyltransferase activity"/>
    <property type="evidence" value="ECO:0007669"/>
    <property type="project" value="UniProtKB-KW"/>
</dbReference>
<dbReference type="GO" id="GO:0012505">
    <property type="term" value="C:endomembrane system"/>
    <property type="evidence" value="ECO:0007669"/>
    <property type="project" value="UniProtKB-SubCell"/>
</dbReference>
<feature type="transmembrane region" description="Helical" evidence="5">
    <location>
        <begin position="223"/>
        <end position="242"/>
    </location>
</feature>
<keyword evidence="3 5" id="KW-1133">Transmembrane helix</keyword>
<dbReference type="RefSeq" id="WP_089836600.1">
    <property type="nucleotide sequence ID" value="NZ_FOZL01000001.1"/>
</dbReference>
<dbReference type="InterPro" id="IPR007318">
    <property type="entry name" value="Phopholipid_MeTrfase"/>
</dbReference>
<evidence type="ECO:0000256" key="5">
    <source>
        <dbReference type="SAM" id="Phobius"/>
    </source>
</evidence>
<feature type="transmembrane region" description="Helical" evidence="5">
    <location>
        <begin position="12"/>
        <end position="30"/>
    </location>
</feature>
<gene>
    <name evidence="6" type="ORF">SAMN05421771_0670</name>
</gene>
<keyword evidence="2 5" id="KW-0812">Transmembrane</keyword>
<dbReference type="PANTHER" id="PTHR12714:SF9">
    <property type="entry name" value="PROTEIN-S-ISOPRENYLCYSTEINE O-METHYLTRANSFERASE"/>
    <property type="match status" value="1"/>
</dbReference>
<dbReference type="STRING" id="474950.SAMN05421771_0670"/>
<keyword evidence="6" id="KW-0489">Methyltransferase</keyword>
<reference evidence="6 7" key="1">
    <citation type="submission" date="2016-10" db="EMBL/GenBank/DDBJ databases">
        <authorList>
            <person name="de Groot N.N."/>
        </authorList>
    </citation>
    <scope>NUCLEOTIDE SEQUENCE [LARGE SCALE GENOMIC DNA]</scope>
    <source>
        <strain evidence="6 7">DSM 21001</strain>
    </source>
</reference>
<dbReference type="Pfam" id="PF04191">
    <property type="entry name" value="PEMT"/>
    <property type="match status" value="1"/>
</dbReference>
<dbReference type="EMBL" id="FOZL01000001">
    <property type="protein sequence ID" value="SFS02328.1"/>
    <property type="molecule type" value="Genomic_DNA"/>
</dbReference>
<dbReference type="Proteomes" id="UP000199024">
    <property type="component" value="Unassembled WGS sequence"/>
</dbReference>
<accession>A0A1I6LGD1</accession>
<name>A0A1I6LGD1_9BACT</name>
<dbReference type="GO" id="GO:0032259">
    <property type="term" value="P:methylation"/>
    <property type="evidence" value="ECO:0007669"/>
    <property type="project" value="UniProtKB-KW"/>
</dbReference>
<keyword evidence="4 5" id="KW-0472">Membrane</keyword>
<evidence type="ECO:0000256" key="4">
    <source>
        <dbReference type="ARBA" id="ARBA00023136"/>
    </source>
</evidence>
<feature type="transmembrane region" description="Helical" evidence="5">
    <location>
        <begin position="118"/>
        <end position="146"/>
    </location>
</feature>